<proteinExistence type="inferred from homology"/>
<dbReference type="PROSITE" id="PS00759">
    <property type="entry name" value="ARGE_DAPE_CPG2_2"/>
    <property type="match status" value="1"/>
</dbReference>
<dbReference type="SUPFAM" id="SSF53187">
    <property type="entry name" value="Zn-dependent exopeptidases"/>
    <property type="match status" value="1"/>
</dbReference>
<accession>A0A9D1CFX9</accession>
<evidence type="ECO:0000256" key="3">
    <source>
        <dbReference type="ARBA" id="ARBA00022438"/>
    </source>
</evidence>
<feature type="binding site" evidence="11">
    <location>
        <position position="141"/>
    </location>
    <ligand>
        <name>Zn(2+)</name>
        <dbReference type="ChEBI" id="CHEBI:29105"/>
        <label>1</label>
    </ligand>
</feature>
<reference evidence="13" key="1">
    <citation type="submission" date="2020-10" db="EMBL/GenBank/DDBJ databases">
        <authorList>
            <person name="Gilroy R."/>
        </authorList>
    </citation>
    <scope>NUCLEOTIDE SEQUENCE</scope>
    <source>
        <strain evidence="13">ChiGjej2B2-12916</strain>
    </source>
</reference>
<evidence type="ECO:0000256" key="2">
    <source>
        <dbReference type="ARBA" id="ARBA00009692"/>
    </source>
</evidence>
<keyword evidence="8" id="KW-0482">Metalloprotease</keyword>
<evidence type="ECO:0000256" key="10">
    <source>
        <dbReference type="PIRSR" id="PIRSR037215-1"/>
    </source>
</evidence>
<dbReference type="Gene3D" id="3.40.630.10">
    <property type="entry name" value="Zn peptidases"/>
    <property type="match status" value="1"/>
</dbReference>
<evidence type="ECO:0000256" key="7">
    <source>
        <dbReference type="ARBA" id="ARBA00022833"/>
    </source>
</evidence>
<name>A0A9D1CFX9_9FIRM</name>
<dbReference type="InterPro" id="IPR002933">
    <property type="entry name" value="Peptidase_M20"/>
</dbReference>
<dbReference type="Gene3D" id="3.30.70.360">
    <property type="match status" value="1"/>
</dbReference>
<feature type="binding site" evidence="11">
    <location>
        <position position="175"/>
    </location>
    <ligand>
        <name>Zn(2+)</name>
        <dbReference type="ChEBI" id="CHEBI:29105"/>
        <label>2</label>
    </ligand>
</feature>
<dbReference type="Proteomes" id="UP000886879">
    <property type="component" value="Unassembled WGS sequence"/>
</dbReference>
<dbReference type="EC" id="3.4.11.4" evidence="9"/>
<feature type="binding site" evidence="11">
    <location>
        <position position="79"/>
    </location>
    <ligand>
        <name>Zn(2+)</name>
        <dbReference type="ChEBI" id="CHEBI:29105"/>
        <label>1</label>
    </ligand>
</feature>
<dbReference type="InterPro" id="IPR001261">
    <property type="entry name" value="ArgE/DapE_CS"/>
</dbReference>
<evidence type="ECO:0000313" key="14">
    <source>
        <dbReference type="Proteomes" id="UP000886879"/>
    </source>
</evidence>
<dbReference type="EMBL" id="DVFO01000001">
    <property type="protein sequence ID" value="HIQ59977.1"/>
    <property type="molecule type" value="Genomic_DNA"/>
</dbReference>
<reference evidence="13" key="2">
    <citation type="journal article" date="2021" name="PeerJ">
        <title>Extensive microbial diversity within the chicken gut microbiome revealed by metagenomics and culture.</title>
        <authorList>
            <person name="Gilroy R."/>
            <person name="Ravi A."/>
            <person name="Getino M."/>
            <person name="Pursley I."/>
            <person name="Horton D.L."/>
            <person name="Alikhan N.F."/>
            <person name="Baker D."/>
            <person name="Gharbi K."/>
            <person name="Hall N."/>
            <person name="Watson M."/>
            <person name="Adriaenssens E.M."/>
            <person name="Foster-Nyarko E."/>
            <person name="Jarju S."/>
            <person name="Secka A."/>
            <person name="Antonio M."/>
            <person name="Oren A."/>
            <person name="Chaudhuri R.R."/>
            <person name="La Ragione R."/>
            <person name="Hildebrand F."/>
            <person name="Pallen M.J."/>
        </authorList>
    </citation>
    <scope>NUCLEOTIDE SEQUENCE</scope>
    <source>
        <strain evidence="13">ChiGjej2B2-12916</strain>
    </source>
</reference>
<organism evidence="13 14">
    <name type="scientific">Candidatus Enterenecus faecium</name>
    <dbReference type="NCBI Taxonomy" id="2840780"/>
    <lineage>
        <taxon>Bacteria</taxon>
        <taxon>Bacillati</taxon>
        <taxon>Bacillota</taxon>
        <taxon>Clostridia</taxon>
        <taxon>Eubacteriales</taxon>
        <taxon>Candidatus Enterenecus</taxon>
    </lineage>
</organism>
<feature type="active site" description="Proton acceptor" evidence="10">
    <location>
        <position position="174"/>
    </location>
</feature>
<evidence type="ECO:0000256" key="8">
    <source>
        <dbReference type="ARBA" id="ARBA00023049"/>
    </source>
</evidence>
<evidence type="ECO:0000256" key="1">
    <source>
        <dbReference type="ARBA" id="ARBA00000870"/>
    </source>
</evidence>
<dbReference type="GO" id="GO:0006508">
    <property type="term" value="P:proteolysis"/>
    <property type="evidence" value="ECO:0007669"/>
    <property type="project" value="UniProtKB-UniRule"/>
</dbReference>
<dbReference type="CDD" id="cd03892">
    <property type="entry name" value="M20_peptT"/>
    <property type="match status" value="1"/>
</dbReference>
<evidence type="ECO:0000256" key="11">
    <source>
        <dbReference type="PIRSR" id="PIRSR037215-2"/>
    </source>
</evidence>
<comment type="caution">
    <text evidence="13">The sequence shown here is derived from an EMBL/GenBank/DDBJ whole genome shotgun (WGS) entry which is preliminary data.</text>
</comment>
<evidence type="ECO:0000256" key="5">
    <source>
        <dbReference type="ARBA" id="ARBA00022723"/>
    </source>
</evidence>
<feature type="binding site" evidence="11">
    <location>
        <position position="379"/>
    </location>
    <ligand>
        <name>Zn(2+)</name>
        <dbReference type="ChEBI" id="CHEBI:29105"/>
        <label>2</label>
    </ligand>
</feature>
<protein>
    <recommendedName>
        <fullName evidence="9">Peptidase T</fullName>
        <ecNumber evidence="9">3.4.11.4</ecNumber>
    </recommendedName>
</protein>
<dbReference type="NCBIfam" id="NF009920">
    <property type="entry name" value="PRK13381.1"/>
    <property type="match status" value="1"/>
</dbReference>
<evidence type="ECO:0000256" key="6">
    <source>
        <dbReference type="ARBA" id="ARBA00022801"/>
    </source>
</evidence>
<keyword evidence="4" id="KW-0645">Protease</keyword>
<sequence length="411" mass="44693">MRAYERFLTYAKIHTQSSEDTGVTPSTPIQWDLARVLEQELRDLGVQDVKLDEQWCIVTGHIPATPGLEQVPALGFLAHMDTAPAFSGENVNPVFHENYDGGDVALPREGRVIRAEEFPFLADLKGKTLITADGTTLLGADDKAGIAEIMTLCQRLLAGEVPHGPICVAFTPDEEIGEGPNHFDVAGFGAQYAYTVDGGAAGSIEYENFNAASAKVDIIGVSVHPGSAKDIMVNAILLAQQLNALLPAQETPAHTEGYEGFYHLDRLEGTAAAVRMEYIIRDHDRAKFEQRKETMRQAVATIQAQYPTAHVELTMQDSYYNMKEKLTDCMFLIENAKKAAQAAGVTPEVEPIRGGTDGARLSFMGLPCPNLGTGGYNFHGPLECITVEDMDAVVDILVHLTDIHGKTFTNC</sequence>
<dbReference type="GO" id="GO:0045148">
    <property type="term" value="F:tripeptide aminopeptidase activity"/>
    <property type="evidence" value="ECO:0007669"/>
    <property type="project" value="UniProtKB-UniRule"/>
</dbReference>
<dbReference type="SUPFAM" id="SSF55031">
    <property type="entry name" value="Bacterial exopeptidase dimerisation domain"/>
    <property type="match status" value="1"/>
</dbReference>
<comment type="cofactor">
    <cofactor evidence="11">
        <name>Zn(2+)</name>
        <dbReference type="ChEBI" id="CHEBI:29105"/>
    </cofactor>
    <text evidence="11">Binds 2 Zn(2+) ions per subunit.</text>
</comment>
<evidence type="ECO:0000259" key="12">
    <source>
        <dbReference type="Pfam" id="PF07687"/>
    </source>
</evidence>
<dbReference type="NCBIfam" id="NF003976">
    <property type="entry name" value="PRK05469.1"/>
    <property type="match status" value="1"/>
</dbReference>
<dbReference type="PANTHER" id="PTHR42994">
    <property type="entry name" value="PEPTIDASE T"/>
    <property type="match status" value="1"/>
</dbReference>
<comment type="catalytic activity">
    <reaction evidence="1">
        <text>Release of the N-terminal residue from a tripeptide.</text>
        <dbReference type="EC" id="3.4.11.4"/>
    </reaction>
</comment>
<evidence type="ECO:0000256" key="4">
    <source>
        <dbReference type="ARBA" id="ARBA00022670"/>
    </source>
</evidence>
<dbReference type="AlphaFoldDB" id="A0A9D1CFX9"/>
<keyword evidence="6 13" id="KW-0378">Hydrolase</keyword>
<dbReference type="InterPro" id="IPR010161">
    <property type="entry name" value="Peptidase_M20B"/>
</dbReference>
<feature type="domain" description="Peptidase M20 dimerisation" evidence="12">
    <location>
        <begin position="206"/>
        <end position="306"/>
    </location>
</feature>
<keyword evidence="3 13" id="KW-0031">Aminopeptidase</keyword>
<dbReference type="NCBIfam" id="TIGR01882">
    <property type="entry name" value="peptidase-T"/>
    <property type="match status" value="1"/>
</dbReference>
<dbReference type="GO" id="GO:0008237">
    <property type="term" value="F:metallopeptidase activity"/>
    <property type="evidence" value="ECO:0007669"/>
    <property type="project" value="UniProtKB-KW"/>
</dbReference>
<dbReference type="Pfam" id="PF07687">
    <property type="entry name" value="M20_dimer"/>
    <property type="match status" value="1"/>
</dbReference>
<dbReference type="InterPro" id="IPR036264">
    <property type="entry name" value="Bact_exopeptidase_dim_dom"/>
</dbReference>
<dbReference type="GO" id="GO:0006518">
    <property type="term" value="P:peptide metabolic process"/>
    <property type="evidence" value="ECO:0007669"/>
    <property type="project" value="InterPro"/>
</dbReference>
<evidence type="ECO:0000313" key="13">
    <source>
        <dbReference type="EMBL" id="HIQ59977.1"/>
    </source>
</evidence>
<evidence type="ECO:0000256" key="9">
    <source>
        <dbReference type="NCBIfam" id="TIGR01882"/>
    </source>
</evidence>
<keyword evidence="7 11" id="KW-0862">Zinc</keyword>
<dbReference type="GO" id="GO:0008270">
    <property type="term" value="F:zinc ion binding"/>
    <property type="evidence" value="ECO:0007669"/>
    <property type="project" value="InterPro"/>
</dbReference>
<dbReference type="InterPro" id="IPR011650">
    <property type="entry name" value="Peptidase_M20_dimer"/>
</dbReference>
<gene>
    <name evidence="13" type="primary">pepT</name>
    <name evidence="13" type="ORF">IAD31_00025</name>
</gene>
<feature type="binding site" evidence="11">
    <location>
        <position position="197"/>
    </location>
    <ligand>
        <name>Zn(2+)</name>
        <dbReference type="ChEBI" id="CHEBI:29105"/>
        <label>1</label>
    </ligand>
</feature>
<feature type="binding site" evidence="11">
    <location>
        <position position="141"/>
    </location>
    <ligand>
        <name>Zn(2+)</name>
        <dbReference type="ChEBI" id="CHEBI:29105"/>
        <label>2</label>
    </ligand>
</feature>
<comment type="similarity">
    <text evidence="2">Belongs to the peptidase M20B family.</text>
</comment>
<keyword evidence="5 11" id="KW-0479">Metal-binding</keyword>
<dbReference type="PANTHER" id="PTHR42994:SF1">
    <property type="entry name" value="PEPTIDASE T"/>
    <property type="match status" value="1"/>
</dbReference>
<dbReference type="PROSITE" id="PS00758">
    <property type="entry name" value="ARGE_DAPE_CPG2_1"/>
    <property type="match status" value="1"/>
</dbReference>
<feature type="active site" evidence="10">
    <location>
        <position position="81"/>
    </location>
</feature>
<dbReference type="PIRSF" id="PIRSF037215">
    <property type="entry name" value="Peptidase_M20B"/>
    <property type="match status" value="1"/>
</dbReference>
<dbReference type="Pfam" id="PF01546">
    <property type="entry name" value="Peptidase_M20"/>
    <property type="match status" value="1"/>
</dbReference>